<protein>
    <submittedName>
        <fullName evidence="1">G_PROTEIN_RECEP_F1_2 domain-containing protein</fullName>
    </submittedName>
</protein>
<evidence type="ECO:0000313" key="1">
    <source>
        <dbReference type="WBParaSite" id="SCUD_0000123101-mRNA-1"/>
    </source>
</evidence>
<dbReference type="WBParaSite" id="SCUD_0000123101-mRNA-1">
    <property type="protein sequence ID" value="SCUD_0000123101-mRNA-1"/>
    <property type="gene ID" value="SCUD_0000123101"/>
</dbReference>
<sequence>LGEPPPVFYRPLTYQIIDCEYIYKCIYVCEYSPYWSSGYITCSIWTFFNYPFHHIPIIHLINLSRRHASSCNSRCGSSRR</sequence>
<dbReference type="AlphaFoldDB" id="A0A183JEW8"/>
<name>A0A183JEW8_9TREM</name>
<reference evidence="1" key="1">
    <citation type="submission" date="2016-06" db="UniProtKB">
        <authorList>
            <consortium name="WormBaseParasite"/>
        </authorList>
    </citation>
    <scope>IDENTIFICATION</scope>
</reference>
<accession>A0A183JEW8</accession>
<organism evidence="1">
    <name type="scientific">Schistosoma curassoni</name>
    <dbReference type="NCBI Taxonomy" id="6186"/>
    <lineage>
        <taxon>Eukaryota</taxon>
        <taxon>Metazoa</taxon>
        <taxon>Spiralia</taxon>
        <taxon>Lophotrochozoa</taxon>
        <taxon>Platyhelminthes</taxon>
        <taxon>Trematoda</taxon>
        <taxon>Digenea</taxon>
        <taxon>Strigeidida</taxon>
        <taxon>Schistosomatoidea</taxon>
        <taxon>Schistosomatidae</taxon>
        <taxon>Schistosoma</taxon>
    </lineage>
</organism>
<proteinExistence type="predicted"/>